<dbReference type="EMBL" id="BSXT01002056">
    <property type="protein sequence ID" value="GMF46931.1"/>
    <property type="molecule type" value="Genomic_DNA"/>
</dbReference>
<comment type="caution">
    <text evidence="1">The sequence shown here is derived from an EMBL/GenBank/DDBJ whole genome shotgun (WGS) entry which is preliminary data.</text>
</comment>
<dbReference type="OrthoDB" id="71298at2759"/>
<dbReference type="PANTHER" id="PTHR34615:SF1">
    <property type="entry name" value="PX DOMAIN-CONTAINING PROTEIN"/>
    <property type="match status" value="1"/>
</dbReference>
<gene>
    <name evidence="1" type="ORF">Pfra01_001748900</name>
</gene>
<dbReference type="PANTHER" id="PTHR34615">
    <property type="entry name" value="PX DOMAIN-CONTAINING PROTEIN"/>
    <property type="match status" value="1"/>
</dbReference>
<keyword evidence="2" id="KW-1185">Reference proteome</keyword>
<sequence>MDSESSSSEDEALVVVALLAGEEEAALPCRFNFTRPSTDSVWRDKFRFEKDVILQLVEYFSLEDPFPTTQRYSISALEALSIFLRRMAYPARLSDLEDLFGRDTTAISSISNAVLDTLYDKFHGLLQFDYKRLTTVTLSAYASAIHAKGAPLETCVGFIDDTVRETCRPNKNQRYMFKGHKVYLHSFQKANYQLTYATIVALQRKHKYQSVIAPDGIIIHLSGPFAGTRYNAFILYESKLLGVAAPCLSANGKHFVLYGDPAYGQQEHIIAPFKGASLSEDERV</sequence>
<organism evidence="1 2">
    <name type="scientific">Phytophthora fragariaefolia</name>
    <dbReference type="NCBI Taxonomy" id="1490495"/>
    <lineage>
        <taxon>Eukaryota</taxon>
        <taxon>Sar</taxon>
        <taxon>Stramenopiles</taxon>
        <taxon>Oomycota</taxon>
        <taxon>Peronosporomycetes</taxon>
        <taxon>Peronosporales</taxon>
        <taxon>Peronosporaceae</taxon>
        <taxon>Phytophthora</taxon>
    </lineage>
</organism>
<reference evidence="1" key="1">
    <citation type="submission" date="2023-04" db="EMBL/GenBank/DDBJ databases">
        <title>Phytophthora fragariaefolia NBRC 109709.</title>
        <authorList>
            <person name="Ichikawa N."/>
            <person name="Sato H."/>
            <person name="Tonouchi N."/>
        </authorList>
    </citation>
    <scope>NUCLEOTIDE SEQUENCE</scope>
    <source>
        <strain evidence="1">NBRC 109709</strain>
    </source>
</reference>
<dbReference type="AlphaFoldDB" id="A0A9W7CXN2"/>
<evidence type="ECO:0000313" key="1">
    <source>
        <dbReference type="EMBL" id="GMF46931.1"/>
    </source>
</evidence>
<name>A0A9W7CXN2_9STRA</name>
<proteinExistence type="predicted"/>
<accession>A0A9W7CXN2</accession>
<evidence type="ECO:0000313" key="2">
    <source>
        <dbReference type="Proteomes" id="UP001165121"/>
    </source>
</evidence>
<dbReference type="Proteomes" id="UP001165121">
    <property type="component" value="Unassembled WGS sequence"/>
</dbReference>
<protein>
    <submittedName>
        <fullName evidence="1">Unnamed protein product</fullName>
    </submittedName>
</protein>